<evidence type="ECO:0000259" key="5">
    <source>
        <dbReference type="PROSITE" id="PS50931"/>
    </source>
</evidence>
<accession>A0ABV1QSI6</accession>
<evidence type="ECO:0000256" key="4">
    <source>
        <dbReference type="ARBA" id="ARBA00023163"/>
    </source>
</evidence>
<proteinExistence type="inferred from homology"/>
<dbReference type="InterPro" id="IPR058163">
    <property type="entry name" value="LysR-type_TF_proteobact-type"/>
</dbReference>
<dbReference type="InterPro" id="IPR036388">
    <property type="entry name" value="WH-like_DNA-bd_sf"/>
</dbReference>
<dbReference type="SUPFAM" id="SSF46785">
    <property type="entry name" value="Winged helix' DNA-binding domain"/>
    <property type="match status" value="1"/>
</dbReference>
<sequence>MDRLDAMAVFVTVVEAGSLAAAARRLGHSPATVTRAVAMLEAGLGERLLHRSTRSLRLTERGERQVMVYRSVLAELAEADEAGSATTRVTGRIVLTAPELFGQKVLMPILERFLEAHPEVSARVLLLNRVVNLVEEGVDAAIRLAPLPVSSLVAVRLGEMRRLLCAAPSYLDRAGRPATPGDLQQHRCLGTDDGAARELWPFIDPRPGRHRPLSQTIQPRIALNIAGAAIDAALRGGGICRVMAYQVAEHIEAGRLVPLLRAFEPAPSPVHLVFHPIPRRNVAMRAFIDHATPNLRSAVADISRRVRPFAGPD</sequence>
<dbReference type="Gene3D" id="3.40.190.290">
    <property type="match status" value="1"/>
</dbReference>
<comment type="caution">
    <text evidence="6">The sequence shown here is derived from an EMBL/GenBank/DDBJ whole genome shotgun (WGS) entry which is preliminary data.</text>
</comment>
<dbReference type="Pfam" id="PF00126">
    <property type="entry name" value="HTH_1"/>
    <property type="match status" value="1"/>
</dbReference>
<keyword evidence="2" id="KW-0805">Transcription regulation</keyword>
<evidence type="ECO:0000313" key="7">
    <source>
        <dbReference type="Proteomes" id="UP001480955"/>
    </source>
</evidence>
<dbReference type="PANTHER" id="PTHR30537:SF5">
    <property type="entry name" value="HTH-TYPE TRANSCRIPTIONAL ACTIVATOR TTDR-RELATED"/>
    <property type="match status" value="1"/>
</dbReference>
<evidence type="ECO:0000313" key="6">
    <source>
        <dbReference type="EMBL" id="MER2252377.1"/>
    </source>
</evidence>
<feature type="domain" description="HTH lysR-type" evidence="5">
    <location>
        <begin position="1"/>
        <end position="59"/>
    </location>
</feature>
<comment type="similarity">
    <text evidence="1">Belongs to the LysR transcriptional regulatory family.</text>
</comment>
<dbReference type="EMBL" id="JBELQE010000105">
    <property type="protein sequence ID" value="MER2252377.1"/>
    <property type="molecule type" value="Genomic_DNA"/>
</dbReference>
<name>A0ABV1QSI6_9HYPH</name>
<organism evidence="6 7">
    <name type="scientific">Methylorubrum podarium</name>
    <dbReference type="NCBI Taxonomy" id="200476"/>
    <lineage>
        <taxon>Bacteria</taxon>
        <taxon>Pseudomonadati</taxon>
        <taxon>Pseudomonadota</taxon>
        <taxon>Alphaproteobacteria</taxon>
        <taxon>Hyphomicrobiales</taxon>
        <taxon>Methylobacteriaceae</taxon>
        <taxon>Methylorubrum</taxon>
    </lineage>
</organism>
<evidence type="ECO:0000256" key="3">
    <source>
        <dbReference type="ARBA" id="ARBA00023125"/>
    </source>
</evidence>
<dbReference type="RefSeq" id="WP_350396650.1">
    <property type="nucleotide sequence ID" value="NZ_JBELQE010000105.1"/>
</dbReference>
<dbReference type="PROSITE" id="PS50931">
    <property type="entry name" value="HTH_LYSR"/>
    <property type="match status" value="1"/>
</dbReference>
<dbReference type="SUPFAM" id="SSF53850">
    <property type="entry name" value="Periplasmic binding protein-like II"/>
    <property type="match status" value="1"/>
</dbReference>
<gene>
    <name evidence="6" type="ORF">ABS772_20855</name>
</gene>
<dbReference type="PANTHER" id="PTHR30537">
    <property type="entry name" value="HTH-TYPE TRANSCRIPTIONAL REGULATOR"/>
    <property type="match status" value="1"/>
</dbReference>
<keyword evidence="3" id="KW-0238">DNA-binding</keyword>
<dbReference type="InterPro" id="IPR036390">
    <property type="entry name" value="WH_DNA-bd_sf"/>
</dbReference>
<dbReference type="Pfam" id="PF03466">
    <property type="entry name" value="LysR_substrate"/>
    <property type="match status" value="1"/>
</dbReference>
<dbReference type="InterPro" id="IPR005119">
    <property type="entry name" value="LysR_subst-bd"/>
</dbReference>
<keyword evidence="7" id="KW-1185">Reference proteome</keyword>
<dbReference type="InterPro" id="IPR000847">
    <property type="entry name" value="LysR_HTH_N"/>
</dbReference>
<evidence type="ECO:0000256" key="1">
    <source>
        <dbReference type="ARBA" id="ARBA00009437"/>
    </source>
</evidence>
<evidence type="ECO:0000256" key="2">
    <source>
        <dbReference type="ARBA" id="ARBA00023015"/>
    </source>
</evidence>
<protein>
    <submittedName>
        <fullName evidence="6">LysR family transcriptional regulator</fullName>
    </submittedName>
</protein>
<dbReference type="Proteomes" id="UP001480955">
    <property type="component" value="Unassembled WGS sequence"/>
</dbReference>
<dbReference type="Gene3D" id="1.10.10.10">
    <property type="entry name" value="Winged helix-like DNA-binding domain superfamily/Winged helix DNA-binding domain"/>
    <property type="match status" value="1"/>
</dbReference>
<keyword evidence="4" id="KW-0804">Transcription</keyword>
<reference evidence="6 7" key="1">
    <citation type="submission" date="2024-06" db="EMBL/GenBank/DDBJ databases">
        <authorList>
            <person name="Campbell A.G."/>
        </authorList>
    </citation>
    <scope>NUCLEOTIDE SEQUENCE [LARGE SCALE GENOMIC DNA]</scope>
    <source>
        <strain evidence="6 7">EM12</strain>
    </source>
</reference>